<dbReference type="PROSITE" id="PS01013">
    <property type="entry name" value="OSBP"/>
    <property type="match status" value="1"/>
</dbReference>
<dbReference type="GO" id="GO:0016020">
    <property type="term" value="C:membrane"/>
    <property type="evidence" value="ECO:0007669"/>
    <property type="project" value="TreeGrafter"/>
</dbReference>
<feature type="compositionally biased region" description="Acidic residues" evidence="3">
    <location>
        <begin position="24"/>
        <end position="38"/>
    </location>
</feature>
<evidence type="ECO:0000256" key="3">
    <source>
        <dbReference type="SAM" id="MobiDB-lite"/>
    </source>
</evidence>
<evidence type="ECO:0000256" key="2">
    <source>
        <dbReference type="RuleBase" id="RU003844"/>
    </source>
</evidence>
<dbReference type="InterPro" id="IPR018494">
    <property type="entry name" value="Oxysterol-bd_CS"/>
</dbReference>
<accession>A0A8J4UZS9</accession>
<dbReference type="FunFam" id="2.40.160.120:FF:000011">
    <property type="entry name" value="Oxysterol-binding protein-related protein 4C"/>
    <property type="match status" value="1"/>
</dbReference>
<evidence type="ECO:0000313" key="5">
    <source>
        <dbReference type="Proteomes" id="UP000695562"/>
    </source>
</evidence>
<dbReference type="Gene3D" id="2.40.160.120">
    <property type="match status" value="1"/>
</dbReference>
<dbReference type="Proteomes" id="UP000695562">
    <property type="component" value="Unassembled WGS sequence"/>
</dbReference>
<dbReference type="GO" id="GO:0032934">
    <property type="term" value="F:sterol binding"/>
    <property type="evidence" value="ECO:0007669"/>
    <property type="project" value="TreeGrafter"/>
</dbReference>
<reference evidence="4" key="1">
    <citation type="submission" date="2020-01" db="EMBL/GenBank/DDBJ databases">
        <title>Development of genomics and gene disruption for Polysphondylium violaceum indicates a role for the polyketide synthase stlB in stalk morphogenesis.</title>
        <authorList>
            <person name="Narita B."/>
            <person name="Kawabe Y."/>
            <person name="Kin K."/>
            <person name="Saito T."/>
            <person name="Gibbs R."/>
            <person name="Kuspa A."/>
            <person name="Muzny D."/>
            <person name="Queller D."/>
            <person name="Richards S."/>
            <person name="Strassman J."/>
            <person name="Sucgang R."/>
            <person name="Worley K."/>
            <person name="Schaap P."/>
        </authorList>
    </citation>
    <scope>NUCLEOTIDE SEQUENCE</scope>
    <source>
        <strain evidence="4">QSvi11</strain>
    </source>
</reference>
<evidence type="ECO:0000313" key="4">
    <source>
        <dbReference type="EMBL" id="KAF2074805.1"/>
    </source>
</evidence>
<organism evidence="4 5">
    <name type="scientific">Polysphondylium violaceum</name>
    <dbReference type="NCBI Taxonomy" id="133409"/>
    <lineage>
        <taxon>Eukaryota</taxon>
        <taxon>Amoebozoa</taxon>
        <taxon>Evosea</taxon>
        <taxon>Eumycetozoa</taxon>
        <taxon>Dictyostelia</taxon>
        <taxon>Dictyosteliales</taxon>
        <taxon>Dictyosteliaceae</taxon>
        <taxon>Polysphondylium</taxon>
    </lineage>
</organism>
<sequence length="389" mass="44167">MASIDVSDDSTKYQDEYDEEVLEDGIEDLDIQDDGDDANGDKKQPKANNQSSSLVKQFVSSKQPFYKMSLPIKFSEPRSLLEKFTDMGLFLDIFLNASKIESEENRFLEVLKFYISGWIQQREAKNPFNPVIGEVHTCKWVHKDGSTTQYIAEQISHHPPSSAFCFHNKDQGVVFHSYLSPSSKFSGNSFESSMDGKLVYEFPNLDEEYIAEAPKIVVRGVVVGSLSTEVTGSTTLNCKKTGYYAEIEFKGKGLFKNKNSLIAKVRHPSSKKSLYTLEGKWDGTVIILNSKSNSSTLFLDIKNDGLEPILPDEDEQQDNFSRKVWKNVISNINKGNSDEAQNHKHNVEENQRALAKAREGKQWVPVHFNKSENTFHHEKLSEIRKSMKN</sequence>
<protein>
    <recommendedName>
        <fullName evidence="6">Oxysterol binding family protein</fullName>
    </recommendedName>
</protein>
<dbReference type="PANTHER" id="PTHR10972:SF87">
    <property type="entry name" value="OXYSTEROL-BINDING PROTEIN 10"/>
    <property type="match status" value="1"/>
</dbReference>
<comment type="similarity">
    <text evidence="1 2">Belongs to the OSBP family.</text>
</comment>
<name>A0A8J4UZS9_9MYCE</name>
<gene>
    <name evidence="4" type="ORF">CYY_003908</name>
</gene>
<dbReference type="AlphaFoldDB" id="A0A8J4UZS9"/>
<dbReference type="OrthoDB" id="14833at2759"/>
<dbReference type="EMBL" id="AJWJ01000129">
    <property type="protein sequence ID" value="KAF2074805.1"/>
    <property type="molecule type" value="Genomic_DNA"/>
</dbReference>
<comment type="caution">
    <text evidence="4">The sequence shown here is derived from an EMBL/GenBank/DDBJ whole genome shotgun (WGS) entry which is preliminary data.</text>
</comment>
<keyword evidence="5" id="KW-1185">Reference proteome</keyword>
<evidence type="ECO:0000256" key="1">
    <source>
        <dbReference type="ARBA" id="ARBA00008842"/>
    </source>
</evidence>
<dbReference type="Gene3D" id="3.30.70.3490">
    <property type="match status" value="1"/>
</dbReference>
<dbReference type="SUPFAM" id="SSF144000">
    <property type="entry name" value="Oxysterol-binding protein-like"/>
    <property type="match status" value="1"/>
</dbReference>
<feature type="region of interest" description="Disordered" evidence="3">
    <location>
        <begin position="24"/>
        <end position="53"/>
    </location>
</feature>
<dbReference type="InterPro" id="IPR000648">
    <property type="entry name" value="Oxysterol-bd"/>
</dbReference>
<dbReference type="Pfam" id="PF01237">
    <property type="entry name" value="Oxysterol_BP"/>
    <property type="match status" value="2"/>
</dbReference>
<dbReference type="InterPro" id="IPR037239">
    <property type="entry name" value="OSBP_sf"/>
</dbReference>
<evidence type="ECO:0008006" key="6">
    <source>
        <dbReference type="Google" id="ProtNLM"/>
    </source>
</evidence>
<dbReference type="GO" id="GO:0005829">
    <property type="term" value="C:cytosol"/>
    <property type="evidence" value="ECO:0007669"/>
    <property type="project" value="TreeGrafter"/>
</dbReference>
<dbReference type="PANTHER" id="PTHR10972">
    <property type="entry name" value="OXYSTEROL-BINDING PROTEIN-RELATED"/>
    <property type="match status" value="1"/>
</dbReference>
<proteinExistence type="inferred from homology"/>